<keyword evidence="3" id="KW-1185">Reference proteome</keyword>
<evidence type="ECO:0000313" key="2">
    <source>
        <dbReference type="Ensembl" id="ENSCRFP00000004016.1"/>
    </source>
</evidence>
<reference evidence="2" key="1">
    <citation type="submission" date="2025-08" db="UniProtKB">
        <authorList>
            <consortium name="Ensembl"/>
        </authorList>
    </citation>
    <scope>IDENTIFICATION</scope>
</reference>
<dbReference type="PANTHER" id="PTHR15028">
    <property type="entry name" value="CD72-RELATED"/>
    <property type="match status" value="1"/>
</dbReference>
<dbReference type="InterPro" id="IPR039689">
    <property type="entry name" value="CD72"/>
</dbReference>
<dbReference type="InterPro" id="IPR016186">
    <property type="entry name" value="C-type_lectin-like/link_sf"/>
</dbReference>
<evidence type="ECO:0000313" key="3">
    <source>
        <dbReference type="Proteomes" id="UP000694396"/>
    </source>
</evidence>
<organism evidence="2 3">
    <name type="scientific">Cyanoderma ruficeps</name>
    <name type="common">rufous-capped babbler</name>
    <dbReference type="NCBI Taxonomy" id="181631"/>
    <lineage>
        <taxon>Eukaryota</taxon>
        <taxon>Metazoa</taxon>
        <taxon>Chordata</taxon>
        <taxon>Craniata</taxon>
        <taxon>Vertebrata</taxon>
        <taxon>Euteleostomi</taxon>
        <taxon>Archelosauria</taxon>
        <taxon>Archosauria</taxon>
        <taxon>Dinosauria</taxon>
        <taxon>Saurischia</taxon>
        <taxon>Theropoda</taxon>
        <taxon>Coelurosauria</taxon>
        <taxon>Aves</taxon>
        <taxon>Neognathae</taxon>
        <taxon>Neoaves</taxon>
        <taxon>Telluraves</taxon>
        <taxon>Australaves</taxon>
        <taxon>Passeriformes</taxon>
        <taxon>Sylvioidea</taxon>
        <taxon>Timaliidae</taxon>
        <taxon>Cyanoderma</taxon>
    </lineage>
</organism>
<dbReference type="AlphaFoldDB" id="A0A8C3P4C4"/>
<evidence type="ECO:0000259" key="1">
    <source>
        <dbReference type="PROSITE" id="PS50041"/>
    </source>
</evidence>
<dbReference type="Pfam" id="PF00059">
    <property type="entry name" value="Lectin_C"/>
    <property type="match status" value="1"/>
</dbReference>
<name>A0A8C3P4C4_9PASS</name>
<dbReference type="Gene3D" id="3.10.100.10">
    <property type="entry name" value="Mannose-Binding Protein A, subunit A"/>
    <property type="match status" value="1"/>
</dbReference>
<feature type="domain" description="C-type lectin" evidence="1">
    <location>
        <begin position="155"/>
        <end position="269"/>
    </location>
</feature>
<dbReference type="InterPro" id="IPR016187">
    <property type="entry name" value="CTDL_fold"/>
</dbReference>
<dbReference type="GO" id="GO:0004888">
    <property type="term" value="F:transmembrane signaling receptor activity"/>
    <property type="evidence" value="ECO:0007669"/>
    <property type="project" value="InterPro"/>
</dbReference>
<dbReference type="GO" id="GO:0005886">
    <property type="term" value="C:plasma membrane"/>
    <property type="evidence" value="ECO:0007669"/>
    <property type="project" value="InterPro"/>
</dbReference>
<dbReference type="PROSITE" id="PS50041">
    <property type="entry name" value="C_TYPE_LECTIN_2"/>
    <property type="match status" value="1"/>
</dbReference>
<dbReference type="SMART" id="SM00034">
    <property type="entry name" value="CLECT"/>
    <property type="match status" value="1"/>
</dbReference>
<dbReference type="PANTHER" id="PTHR15028:SF6">
    <property type="entry name" value="B-CELL DIFFERENTIATION ANTIGEN CD72"/>
    <property type="match status" value="1"/>
</dbReference>
<dbReference type="InterPro" id="IPR001304">
    <property type="entry name" value="C-type_lectin-like"/>
</dbReference>
<dbReference type="SUPFAM" id="SSF56436">
    <property type="entry name" value="C-type lectin-like"/>
    <property type="match status" value="1"/>
</dbReference>
<proteinExistence type="predicted"/>
<dbReference type="Proteomes" id="UP000694396">
    <property type="component" value="Unplaced"/>
</dbReference>
<accession>A0A8C3P4C4</accession>
<reference evidence="2" key="2">
    <citation type="submission" date="2025-09" db="UniProtKB">
        <authorList>
            <consortium name="Ensembl"/>
        </authorList>
    </citation>
    <scope>IDENTIFICATION</scope>
</reference>
<protein>
    <recommendedName>
        <fullName evidence="1">C-type lectin domain-containing protein</fullName>
    </recommendedName>
</protein>
<dbReference type="Ensembl" id="ENSCRFT00000004176.1">
    <property type="protein sequence ID" value="ENSCRFP00000004016.1"/>
    <property type="gene ID" value="ENSCRFG00000003279.1"/>
</dbReference>
<sequence>MKFCGNSLSEQELREELRLQQENNTRNWAQALQLLAQVQRNQTEQSRSTEQELREELRLQQENNTRNWAQGTDWGNWDGLGGNWDRVGGTGRDPGYTGLHWVILGYTGSYWALPFPAWQVLAQVQQNQRELSRITDLMCQTIEDSRKCPLGWQFYVDSCYFFSTHYRSWDNARGFCRGFSADLVVVSNEDEQLFLTRSIQGKNNTYWIGVMDKQHKGKWTWVTGKSPTFGFWDVWEEDPNKNLKGCGAMKPNGRWTNERCSKSSLWICEKSWKCNFSPVFTELFPPDE</sequence>